<feature type="binding site" evidence="2">
    <location>
        <position position="355"/>
    </location>
    <ligand>
        <name>Mg(2+)</name>
        <dbReference type="ChEBI" id="CHEBI:18420"/>
    </ligand>
</feature>
<keyword evidence="2" id="KW-0460">Magnesium</keyword>
<dbReference type="HAMAP" id="MF_00336">
    <property type="entry name" value="BioD"/>
    <property type="match status" value="1"/>
</dbReference>
<dbReference type="PANTHER" id="PTHR43210">
    <property type="entry name" value="DETHIOBIOTIN SYNTHETASE"/>
    <property type="match status" value="1"/>
</dbReference>
<comment type="caution">
    <text evidence="2">Lacks conserved residue(s) required for the propagation of feature annotation.</text>
</comment>
<comment type="pathway">
    <text evidence="2">Cofactor biosynthesis; biotin biosynthesis; biotin from 7,8-diaminononanoate: step 1/2.</text>
</comment>
<evidence type="ECO:0000313" key="4">
    <source>
        <dbReference type="EMBL" id="GAN66640.1"/>
    </source>
</evidence>
<comment type="cofactor">
    <cofactor evidence="2">
        <name>Mg(2+)</name>
        <dbReference type="ChEBI" id="CHEBI:18420"/>
    </cofactor>
</comment>
<dbReference type="Pfam" id="PF08242">
    <property type="entry name" value="Methyltransf_12"/>
    <property type="match status" value="1"/>
</dbReference>
<feature type="domain" description="Methyltransferase type 12" evidence="3">
    <location>
        <begin position="51"/>
        <end position="142"/>
    </location>
</feature>
<comment type="subunit">
    <text evidence="2">Homodimer.</text>
</comment>
<keyword evidence="5" id="KW-1185">Reference proteome</keyword>
<organism evidence="4 5">
    <name type="scientific">Acetobacter orientalis</name>
    <dbReference type="NCBI Taxonomy" id="146474"/>
    <lineage>
        <taxon>Bacteria</taxon>
        <taxon>Pseudomonadati</taxon>
        <taxon>Pseudomonadota</taxon>
        <taxon>Alphaproteobacteria</taxon>
        <taxon>Acetobacterales</taxon>
        <taxon>Acetobacteraceae</taxon>
        <taxon>Acetobacter</taxon>
    </lineage>
</organism>
<feature type="binding site" evidence="2">
    <location>
        <begin position="265"/>
        <end position="270"/>
    </location>
    <ligand>
        <name>ATP</name>
        <dbReference type="ChEBI" id="CHEBI:30616"/>
    </ligand>
</feature>
<comment type="function">
    <text evidence="2">Catalyzes a mechanistically unusual reaction, the ATP-dependent insertion of CO2 between the N7 and N8 nitrogen atoms of 7,8-diaminopelargonic acid (DAPA, also called 7,8-diammoniononanoate) to form a ureido ring.</text>
</comment>
<reference evidence="4 5" key="1">
    <citation type="submission" date="2012-11" db="EMBL/GenBank/DDBJ databases">
        <title>Whole genome sequence of Acetobacter orientalis 21F-2.</title>
        <authorList>
            <person name="Azuma Y."/>
            <person name="Higashiura N."/>
            <person name="Hirakawa H."/>
            <person name="Matsushita K."/>
        </authorList>
    </citation>
    <scope>NUCLEOTIDE SEQUENCE [LARGE SCALE GENOMIC DNA]</scope>
    <source>
        <strain evidence="4 5">21F-2</strain>
    </source>
</reference>
<dbReference type="UniPathway" id="UPA00078">
    <property type="reaction ID" value="UER00161"/>
</dbReference>
<evidence type="ECO:0000313" key="5">
    <source>
        <dbReference type="Proteomes" id="UP000032670"/>
    </source>
</evidence>
<dbReference type="PANTHER" id="PTHR43210:SF5">
    <property type="entry name" value="DETHIOBIOTIN SYNTHETASE"/>
    <property type="match status" value="1"/>
</dbReference>
<dbReference type="Proteomes" id="UP000032670">
    <property type="component" value="Unassembled WGS sequence"/>
</dbReference>
<dbReference type="InterPro" id="IPR029063">
    <property type="entry name" value="SAM-dependent_MTases_sf"/>
</dbReference>
<feature type="binding site" evidence="2">
    <location>
        <position position="269"/>
    </location>
    <ligand>
        <name>Mg(2+)</name>
        <dbReference type="ChEBI" id="CHEBI:18420"/>
    </ligand>
</feature>
<proteinExistence type="inferred from homology"/>
<feature type="binding site" evidence="2">
    <location>
        <position position="289"/>
    </location>
    <ligand>
        <name>substrate</name>
    </ligand>
</feature>
<dbReference type="RefSeq" id="WP_048841678.1">
    <property type="nucleotide sequence ID" value="NZ_BAMX01000024.1"/>
</dbReference>
<keyword evidence="2" id="KW-0067">ATP-binding</keyword>
<dbReference type="Pfam" id="PF13500">
    <property type="entry name" value="AAA_26"/>
    <property type="match status" value="1"/>
</dbReference>
<comment type="caution">
    <text evidence="4">The sequence shown here is derived from an EMBL/GenBank/DDBJ whole genome shotgun (WGS) entry which is preliminary data.</text>
</comment>
<dbReference type="EMBL" id="BAMX01000024">
    <property type="protein sequence ID" value="GAN66640.1"/>
    <property type="molecule type" value="Genomic_DNA"/>
</dbReference>
<name>A0A0D6NLY1_9PROT</name>
<sequence length="466" mass="49871">MDTLPRQHRIRQSFDNAAQYDTAATMQQVAARQLFAQICTKLGTKAPARILEIGCGTGFLTQLLHERWPQATLIATDIAPHMLKRAAQRVGEAVQYAVLDAASPDIEGPFDLICGNLVFQWLEQPKAVLARLAGLLAPGGVLALSNLLEGTFAEWQTACAPHESGVPYYPSQQVLADCVPPLCSGKWQAQTAVQPFASAHAFLRHLKQTGAAVPRAGYSPLPIAALRHVMQRFDANGHYVSWQFAYGCFQRPVRAGVFVTGTDTGVGKTFVSACLVKAWNALYWKPLQSGLAEEEGDTATVAQLAGCAPTDITPPAGAFQAPLSPEAAAQAEGQCINVQQLELPSKEPMRPLVVEGAGGLMVPVAEQVMMIDLAVAWGLPVVLVARSGLGTLNHTLLSVEALKQRGVALMGVILNGPPNPGNKQAIEHKGGVRILAEIAHQLYVTPDAVQAVAGTLPKWEETWWQG</sequence>
<evidence type="ECO:0000256" key="1">
    <source>
        <dbReference type="ARBA" id="ARBA00022756"/>
    </source>
</evidence>
<dbReference type="GO" id="GO:0005524">
    <property type="term" value="F:ATP binding"/>
    <property type="evidence" value="ECO:0007669"/>
    <property type="project" value="UniProtKB-UniRule"/>
</dbReference>
<accession>A0A6N3SWY4</accession>
<keyword evidence="2" id="KW-0479">Metal-binding</keyword>
<comment type="catalytic activity">
    <reaction evidence="2">
        <text>(7R,8S)-7,8-diammoniononanoate + CO2 + ATP = (4R,5S)-dethiobiotin + ADP + phosphate + 3 H(+)</text>
        <dbReference type="Rhea" id="RHEA:15805"/>
        <dbReference type="ChEBI" id="CHEBI:15378"/>
        <dbReference type="ChEBI" id="CHEBI:16526"/>
        <dbReference type="ChEBI" id="CHEBI:30616"/>
        <dbReference type="ChEBI" id="CHEBI:43474"/>
        <dbReference type="ChEBI" id="CHEBI:149469"/>
        <dbReference type="ChEBI" id="CHEBI:149473"/>
        <dbReference type="ChEBI" id="CHEBI:456216"/>
        <dbReference type="EC" id="6.3.3.3"/>
    </reaction>
</comment>
<dbReference type="NCBIfam" id="TIGR00347">
    <property type="entry name" value="bioD"/>
    <property type="match status" value="1"/>
</dbReference>
<dbReference type="SUPFAM" id="SSF52540">
    <property type="entry name" value="P-loop containing nucleoside triphosphate hydrolases"/>
    <property type="match status" value="1"/>
</dbReference>
<keyword evidence="1 2" id="KW-0093">Biotin biosynthesis</keyword>
<evidence type="ECO:0000256" key="2">
    <source>
        <dbReference type="HAMAP-Rule" id="MF_00336"/>
    </source>
</evidence>
<dbReference type="InterPro" id="IPR013217">
    <property type="entry name" value="Methyltransf_12"/>
</dbReference>
<dbReference type="GO" id="GO:0000287">
    <property type="term" value="F:magnesium ion binding"/>
    <property type="evidence" value="ECO:0007669"/>
    <property type="project" value="UniProtKB-UniRule"/>
</dbReference>
<dbReference type="SUPFAM" id="SSF53335">
    <property type="entry name" value="S-adenosyl-L-methionine-dependent methyltransferases"/>
    <property type="match status" value="1"/>
</dbReference>
<accession>A0A0D6NLY1</accession>
<dbReference type="STRING" id="1231341.Abor_024_084"/>
<keyword evidence="2" id="KW-0963">Cytoplasm</keyword>
<dbReference type="InterPro" id="IPR027417">
    <property type="entry name" value="P-loop_NTPase"/>
</dbReference>
<evidence type="ECO:0000259" key="3">
    <source>
        <dbReference type="Pfam" id="PF08242"/>
    </source>
</evidence>
<dbReference type="GO" id="GO:0009102">
    <property type="term" value="P:biotin biosynthetic process"/>
    <property type="evidence" value="ECO:0007669"/>
    <property type="project" value="UniProtKB-UniRule"/>
</dbReference>
<feature type="active site" evidence="2">
    <location>
        <position position="285"/>
    </location>
</feature>
<dbReference type="CDD" id="cd02440">
    <property type="entry name" value="AdoMet_MTases"/>
    <property type="match status" value="1"/>
</dbReference>
<feature type="binding site" evidence="2">
    <location>
        <position position="297"/>
    </location>
    <ligand>
        <name>Mg(2+)</name>
        <dbReference type="ChEBI" id="CHEBI:18420"/>
    </ligand>
</feature>
<dbReference type="AlphaFoldDB" id="A0A0D6NLY1"/>
<dbReference type="InterPro" id="IPR004472">
    <property type="entry name" value="DTB_synth_BioD"/>
</dbReference>
<protein>
    <recommendedName>
        <fullName evidence="2">ATP-dependent dethiobiotin synthetase BioD</fullName>
        <ecNumber evidence="2">6.3.3.3</ecNumber>
    </recommendedName>
    <alternativeName>
        <fullName evidence="2">DTB synthetase</fullName>
        <shortName evidence="2">DTBS</shortName>
    </alternativeName>
    <alternativeName>
        <fullName evidence="2">Dethiobiotin synthase</fullName>
    </alternativeName>
</protein>
<dbReference type="Gene3D" id="3.40.50.300">
    <property type="entry name" value="P-loop containing nucleotide triphosphate hydrolases"/>
    <property type="match status" value="1"/>
</dbReference>
<comment type="subcellular location">
    <subcellularLocation>
        <location evidence="2">Cytoplasm</location>
    </subcellularLocation>
</comment>
<dbReference type="CDD" id="cd03109">
    <property type="entry name" value="DTBS"/>
    <property type="match status" value="1"/>
</dbReference>
<dbReference type="GO" id="GO:0005737">
    <property type="term" value="C:cytoplasm"/>
    <property type="evidence" value="ECO:0007669"/>
    <property type="project" value="UniProtKB-SubCell"/>
</dbReference>
<keyword evidence="2" id="KW-0436">Ligase</keyword>
<gene>
    <name evidence="2" type="primary">bioD</name>
    <name evidence="4" type="ORF">Abor_024_084</name>
</gene>
<dbReference type="GeneID" id="76204779"/>
<feature type="binding site" evidence="2">
    <location>
        <begin position="355"/>
        <end position="358"/>
    </location>
    <ligand>
        <name>ATP</name>
        <dbReference type="ChEBI" id="CHEBI:30616"/>
    </ligand>
</feature>
<dbReference type="EC" id="6.3.3.3" evidence="2"/>
<comment type="similarity">
    <text evidence="2">Belongs to the dethiobiotin synthetase family.</text>
</comment>
<keyword evidence="2" id="KW-0547">Nucleotide-binding</keyword>
<feature type="binding site" evidence="2">
    <location>
        <position position="297"/>
    </location>
    <ligand>
        <name>ATP</name>
        <dbReference type="ChEBI" id="CHEBI:30616"/>
    </ligand>
</feature>
<dbReference type="GO" id="GO:0004141">
    <property type="term" value="F:dethiobiotin synthase activity"/>
    <property type="evidence" value="ECO:0007669"/>
    <property type="project" value="UniProtKB-UniRule"/>
</dbReference>
<dbReference type="Gene3D" id="3.40.50.150">
    <property type="entry name" value="Vaccinia Virus protein VP39"/>
    <property type="match status" value="1"/>
</dbReference>